<keyword evidence="2" id="KW-0009">Actin-binding</keyword>
<dbReference type="InterPro" id="IPR018159">
    <property type="entry name" value="Spectrin/alpha-actinin"/>
</dbReference>
<dbReference type="CDD" id="cd00176">
    <property type="entry name" value="SPEC"/>
    <property type="match status" value="1"/>
</dbReference>
<dbReference type="InterPro" id="IPR002017">
    <property type="entry name" value="Spectrin_repeat"/>
</dbReference>
<evidence type="ECO:0000313" key="3">
    <source>
        <dbReference type="EMBL" id="MEQ2199636.1"/>
    </source>
</evidence>
<evidence type="ECO:0000256" key="1">
    <source>
        <dbReference type="ARBA" id="ARBA00022737"/>
    </source>
</evidence>
<dbReference type="Proteomes" id="UP001434883">
    <property type="component" value="Unassembled WGS sequence"/>
</dbReference>
<name>A0ABV0QUW1_9TELE</name>
<gene>
    <name evidence="3" type="primary">SPTBN2_2</name>
    <name evidence="3" type="ORF">XENOCAPTIV_006593</name>
</gene>
<feature type="non-terminal residue" evidence="3">
    <location>
        <position position="1"/>
    </location>
</feature>
<evidence type="ECO:0000313" key="4">
    <source>
        <dbReference type="Proteomes" id="UP001434883"/>
    </source>
</evidence>
<dbReference type="SMART" id="SM00150">
    <property type="entry name" value="SPEC"/>
    <property type="match status" value="1"/>
</dbReference>
<protein>
    <submittedName>
        <fullName evidence="3">Spectrin beta chain, non-erythrocytic 2</fullName>
    </submittedName>
</protein>
<proteinExistence type="predicted"/>
<reference evidence="3 4" key="1">
    <citation type="submission" date="2021-06" db="EMBL/GenBank/DDBJ databases">
        <authorList>
            <person name="Palmer J.M."/>
        </authorList>
    </citation>
    <scope>NUCLEOTIDE SEQUENCE [LARGE SCALE GENOMIC DNA]</scope>
    <source>
        <strain evidence="3 4">XC_2019</strain>
        <tissue evidence="3">Muscle</tissue>
    </source>
</reference>
<dbReference type="Gene3D" id="1.20.58.60">
    <property type="match status" value="1"/>
</dbReference>
<organism evidence="3 4">
    <name type="scientific">Xenoophorus captivus</name>
    <dbReference type="NCBI Taxonomy" id="1517983"/>
    <lineage>
        <taxon>Eukaryota</taxon>
        <taxon>Metazoa</taxon>
        <taxon>Chordata</taxon>
        <taxon>Craniata</taxon>
        <taxon>Vertebrata</taxon>
        <taxon>Euteleostomi</taxon>
        <taxon>Actinopterygii</taxon>
        <taxon>Neopterygii</taxon>
        <taxon>Teleostei</taxon>
        <taxon>Neoteleostei</taxon>
        <taxon>Acanthomorphata</taxon>
        <taxon>Ovalentaria</taxon>
        <taxon>Atherinomorphae</taxon>
        <taxon>Cyprinodontiformes</taxon>
        <taxon>Goodeidae</taxon>
        <taxon>Xenoophorus</taxon>
    </lineage>
</organism>
<sequence length="113" mass="13037">TTKLREQSLKESVALHQFQTDANDMEAWIMETLRQVSSQEVGHDEFSTQTLARKQREIEEEIQSHRPLIDSLHEQAQALPQAYIHFPQVCLLFLSFSCQTTCSMYSMNGNCCL</sequence>
<accession>A0ABV0QUW1</accession>
<dbReference type="Pfam" id="PF00435">
    <property type="entry name" value="Spectrin"/>
    <property type="match status" value="1"/>
</dbReference>
<dbReference type="SUPFAM" id="SSF46966">
    <property type="entry name" value="Spectrin repeat"/>
    <property type="match status" value="1"/>
</dbReference>
<dbReference type="PANTHER" id="PTHR11915">
    <property type="entry name" value="SPECTRIN/FILAMIN RELATED CYTOSKELETAL PROTEIN"/>
    <property type="match status" value="1"/>
</dbReference>
<dbReference type="EMBL" id="JAHRIN010025381">
    <property type="protein sequence ID" value="MEQ2199636.1"/>
    <property type="molecule type" value="Genomic_DNA"/>
</dbReference>
<evidence type="ECO:0000256" key="2">
    <source>
        <dbReference type="ARBA" id="ARBA00023203"/>
    </source>
</evidence>
<keyword evidence="4" id="KW-1185">Reference proteome</keyword>
<keyword evidence="1" id="KW-0677">Repeat</keyword>
<comment type="caution">
    <text evidence="3">The sequence shown here is derived from an EMBL/GenBank/DDBJ whole genome shotgun (WGS) entry which is preliminary data.</text>
</comment>